<evidence type="ECO:0008006" key="3">
    <source>
        <dbReference type="Google" id="ProtNLM"/>
    </source>
</evidence>
<evidence type="ECO:0000256" key="1">
    <source>
        <dbReference type="SAM" id="SignalP"/>
    </source>
</evidence>
<organism evidence="2">
    <name type="scientific">Anguilla anguilla</name>
    <name type="common">European freshwater eel</name>
    <name type="synonym">Muraena anguilla</name>
    <dbReference type="NCBI Taxonomy" id="7936"/>
    <lineage>
        <taxon>Eukaryota</taxon>
        <taxon>Metazoa</taxon>
        <taxon>Chordata</taxon>
        <taxon>Craniata</taxon>
        <taxon>Vertebrata</taxon>
        <taxon>Euteleostomi</taxon>
        <taxon>Actinopterygii</taxon>
        <taxon>Neopterygii</taxon>
        <taxon>Teleostei</taxon>
        <taxon>Anguilliformes</taxon>
        <taxon>Anguillidae</taxon>
        <taxon>Anguilla</taxon>
    </lineage>
</organism>
<reference evidence="2" key="2">
    <citation type="journal article" date="2015" name="Fish Shellfish Immunol.">
        <title>Early steps in the European eel (Anguilla anguilla)-Vibrio vulnificus interaction in the gills: Role of the RtxA13 toxin.</title>
        <authorList>
            <person name="Callol A."/>
            <person name="Pajuelo D."/>
            <person name="Ebbesson L."/>
            <person name="Teles M."/>
            <person name="MacKenzie S."/>
            <person name="Amaro C."/>
        </authorList>
    </citation>
    <scope>NUCLEOTIDE SEQUENCE</scope>
</reference>
<reference evidence="2" key="1">
    <citation type="submission" date="2014-11" db="EMBL/GenBank/DDBJ databases">
        <authorList>
            <person name="Amaro Gonzalez C."/>
        </authorList>
    </citation>
    <scope>NUCLEOTIDE SEQUENCE</scope>
</reference>
<name>A0A0E9VVA3_ANGAN</name>
<accession>A0A0E9VVA3</accession>
<dbReference type="EMBL" id="GBXM01026600">
    <property type="protein sequence ID" value="JAH81977.1"/>
    <property type="molecule type" value="Transcribed_RNA"/>
</dbReference>
<dbReference type="AlphaFoldDB" id="A0A0E9VVA3"/>
<protein>
    <recommendedName>
        <fullName evidence="3">Secreted protein</fullName>
    </recommendedName>
</protein>
<feature type="chain" id="PRO_5012813822" description="Secreted protein" evidence="1">
    <location>
        <begin position="16"/>
        <end position="61"/>
    </location>
</feature>
<feature type="signal peptide" evidence="1">
    <location>
        <begin position="1"/>
        <end position="15"/>
    </location>
</feature>
<keyword evidence="1" id="KW-0732">Signal</keyword>
<sequence length="61" mass="6796">MALIILLLCPGRSRLLLQFFLFLNRFLSDNPPACPSATLNTDLCAQQRRPAAYFPTTVMGP</sequence>
<evidence type="ECO:0000313" key="2">
    <source>
        <dbReference type="EMBL" id="JAH81977.1"/>
    </source>
</evidence>
<proteinExistence type="predicted"/>